<feature type="region of interest" description="Disordered" evidence="1">
    <location>
        <begin position="1"/>
        <end position="81"/>
    </location>
</feature>
<dbReference type="AlphaFoldDB" id="A0A816YXV2"/>
<proteinExistence type="predicted"/>
<evidence type="ECO:0000313" key="3">
    <source>
        <dbReference type="Proteomes" id="UP000663887"/>
    </source>
</evidence>
<name>A0A816YXV2_9BILA</name>
<feature type="compositionally biased region" description="Low complexity" evidence="1">
    <location>
        <begin position="22"/>
        <end position="42"/>
    </location>
</feature>
<feature type="compositionally biased region" description="Low complexity" evidence="1">
    <location>
        <begin position="50"/>
        <end position="78"/>
    </location>
</feature>
<sequence length="323" mass="36039">MSRTDTNNSHLTSSKTNTNMNSSSLSSSPLSSSSFLSSSYSSPSPPFSKSPPIMNSTGVSSTSVVNHSTGTTSTSGASMAPRSIVKAKRSLDWRYFKLTKNDLLNVEAQADNVHVKSVAQTETQPMVSIENTKKITNCMPQLGPTHVQGDEYSHKLIEEINEAVLEPIKIVVGKTQLQHQQEVIVANLRMSDKFRFYLFCKLPQHIVKLDFEKELNIRQERILKSIHKCFNDDLYEDNCLKLMCMDDYMADDIDVIAESDDGENYETNIRRYVVVVPVPPAELAPVDPPAQLASVEPCNRHYFTCGIFIVDLLSGIIIMKIVK</sequence>
<gene>
    <name evidence="2" type="ORF">XDN619_LOCUS31367</name>
</gene>
<accession>A0A816YXV2</accession>
<evidence type="ECO:0000256" key="1">
    <source>
        <dbReference type="SAM" id="MobiDB-lite"/>
    </source>
</evidence>
<reference evidence="2" key="1">
    <citation type="submission" date="2021-02" db="EMBL/GenBank/DDBJ databases">
        <authorList>
            <person name="Nowell W R."/>
        </authorList>
    </citation>
    <scope>NUCLEOTIDE SEQUENCE</scope>
</reference>
<protein>
    <submittedName>
        <fullName evidence="2">Uncharacterized protein</fullName>
    </submittedName>
</protein>
<organism evidence="2 3">
    <name type="scientific">Rotaria magnacalcarata</name>
    <dbReference type="NCBI Taxonomy" id="392030"/>
    <lineage>
        <taxon>Eukaryota</taxon>
        <taxon>Metazoa</taxon>
        <taxon>Spiralia</taxon>
        <taxon>Gnathifera</taxon>
        <taxon>Rotifera</taxon>
        <taxon>Eurotatoria</taxon>
        <taxon>Bdelloidea</taxon>
        <taxon>Philodinida</taxon>
        <taxon>Philodinidae</taxon>
        <taxon>Rotaria</taxon>
    </lineage>
</organism>
<feature type="compositionally biased region" description="Polar residues" evidence="1">
    <location>
        <begin position="1"/>
        <end position="21"/>
    </location>
</feature>
<dbReference type="Proteomes" id="UP000663887">
    <property type="component" value="Unassembled WGS sequence"/>
</dbReference>
<dbReference type="EMBL" id="CAJNRG010015605">
    <property type="protein sequence ID" value="CAF2174084.1"/>
    <property type="molecule type" value="Genomic_DNA"/>
</dbReference>
<evidence type="ECO:0000313" key="2">
    <source>
        <dbReference type="EMBL" id="CAF2174084.1"/>
    </source>
</evidence>
<comment type="caution">
    <text evidence="2">The sequence shown here is derived from an EMBL/GenBank/DDBJ whole genome shotgun (WGS) entry which is preliminary data.</text>
</comment>